<accession>A0A514U6U2</accession>
<reference evidence="1 2" key="1">
    <citation type="submission" date="2019-06" db="EMBL/GenBank/DDBJ databases">
        <authorList>
            <person name="Hudson L.K."/>
            <person name="Peters T.L."/>
            <person name="Song Y."/>
            <person name="Denes T.G."/>
        </authorList>
    </citation>
    <scope>NUCLEOTIDE SEQUENCE [LARGE SCALE GENOMIC DNA]</scope>
</reference>
<evidence type="ECO:0000313" key="1">
    <source>
        <dbReference type="EMBL" id="QDK04590.1"/>
    </source>
</evidence>
<organism evidence="1 2">
    <name type="scientific">Listeria phage LP-010</name>
    <dbReference type="NCBI Taxonomy" id="2590046"/>
    <lineage>
        <taxon>Viruses</taxon>
        <taxon>Duplodnaviria</taxon>
        <taxon>Heunggongvirae</taxon>
        <taxon>Uroviricota</taxon>
        <taxon>Caudoviricetes</taxon>
        <taxon>Homburgvirus</taxon>
        <taxon>Homburgvirus LP114</taxon>
    </lineage>
</organism>
<sequence length="71" mass="8212">MCDMCCKDVEKRGTAKLFSLNGFAEIDEDGFLECYTDGNGIEENMETLSYLNIICCPWCGRDLDEYEEEEY</sequence>
<evidence type="ECO:0000313" key="2">
    <source>
        <dbReference type="Proteomes" id="UP000318611"/>
    </source>
</evidence>
<dbReference type="EMBL" id="MN114082">
    <property type="protein sequence ID" value="QDK04590.1"/>
    <property type="molecule type" value="Genomic_DNA"/>
</dbReference>
<proteinExistence type="predicted"/>
<gene>
    <name evidence="1" type="ORF">FK481_0076</name>
</gene>
<name>A0A514U6U2_9CAUD</name>
<protein>
    <submittedName>
        <fullName evidence="1">Uncharacterized protein</fullName>
    </submittedName>
</protein>
<dbReference type="Proteomes" id="UP000318611">
    <property type="component" value="Segment"/>
</dbReference>